<dbReference type="AlphaFoldDB" id="A0A286H4C8"/>
<evidence type="ECO:0000313" key="6">
    <source>
        <dbReference type="EMBL" id="SOE02552.1"/>
    </source>
</evidence>
<evidence type="ECO:0000259" key="5">
    <source>
        <dbReference type="Pfam" id="PF01420"/>
    </source>
</evidence>
<comment type="similarity">
    <text evidence="1">Belongs to the type-I restriction system S methylase family.</text>
</comment>
<organism evidence="6 7">
    <name type="scientific">Blastococcus haudaquaticus</name>
    <dbReference type="NCBI Taxonomy" id="1938745"/>
    <lineage>
        <taxon>Bacteria</taxon>
        <taxon>Bacillati</taxon>
        <taxon>Actinomycetota</taxon>
        <taxon>Actinomycetes</taxon>
        <taxon>Geodermatophilales</taxon>
        <taxon>Geodermatophilaceae</taxon>
        <taxon>Blastococcus</taxon>
    </lineage>
</organism>
<dbReference type="PANTHER" id="PTHR43140:SF1">
    <property type="entry name" value="TYPE I RESTRICTION ENZYME ECOKI SPECIFICITY SUBUNIT"/>
    <property type="match status" value="1"/>
</dbReference>
<evidence type="ECO:0000256" key="1">
    <source>
        <dbReference type="ARBA" id="ARBA00010923"/>
    </source>
</evidence>
<reference evidence="7" key="1">
    <citation type="submission" date="2017-09" db="EMBL/GenBank/DDBJ databases">
        <authorList>
            <person name="Varghese N."/>
            <person name="Submissions S."/>
        </authorList>
    </citation>
    <scope>NUCLEOTIDE SEQUENCE [LARGE SCALE GENOMIC DNA]</scope>
    <source>
        <strain evidence="7">DSM 44270</strain>
    </source>
</reference>
<gene>
    <name evidence="6" type="ORF">SAMN06272739_3626</name>
</gene>
<dbReference type="GO" id="GO:0003677">
    <property type="term" value="F:DNA binding"/>
    <property type="evidence" value="ECO:0007669"/>
    <property type="project" value="UniProtKB-KW"/>
</dbReference>
<evidence type="ECO:0000256" key="4">
    <source>
        <dbReference type="ARBA" id="ARBA00038652"/>
    </source>
</evidence>
<dbReference type="Gene3D" id="3.90.220.20">
    <property type="entry name" value="DNA methylase specificity domains"/>
    <property type="match status" value="2"/>
</dbReference>
<proteinExistence type="inferred from homology"/>
<dbReference type="GO" id="GO:0009307">
    <property type="term" value="P:DNA restriction-modification system"/>
    <property type="evidence" value="ECO:0007669"/>
    <property type="project" value="UniProtKB-KW"/>
</dbReference>
<dbReference type="SUPFAM" id="SSF116734">
    <property type="entry name" value="DNA methylase specificity domain"/>
    <property type="match status" value="2"/>
</dbReference>
<evidence type="ECO:0000256" key="2">
    <source>
        <dbReference type="ARBA" id="ARBA00022747"/>
    </source>
</evidence>
<name>A0A286H4C8_9ACTN</name>
<evidence type="ECO:0000313" key="7">
    <source>
        <dbReference type="Proteomes" id="UP000219482"/>
    </source>
</evidence>
<accession>A0A286H4C8</accession>
<evidence type="ECO:0000256" key="3">
    <source>
        <dbReference type="ARBA" id="ARBA00023125"/>
    </source>
</evidence>
<dbReference type="InterPro" id="IPR051212">
    <property type="entry name" value="Type-I_RE_S_subunit"/>
</dbReference>
<dbReference type="Pfam" id="PF01420">
    <property type="entry name" value="Methylase_S"/>
    <property type="match status" value="1"/>
</dbReference>
<dbReference type="InterPro" id="IPR000055">
    <property type="entry name" value="Restrct_endonuc_typeI_TRD"/>
</dbReference>
<sequence length="381" mass="42078">MTVQHVRVGDALRLERRPVQVDPTAQYSPIGVRSFAKGLIRYQACTGAELSKLRYFELPAESLVVSNIKAWEGAVAVAGKGDVDLVASNRFLAYVPVIDDLCVRYIWHYFASDAGTTALSKASPGSADRNRTLGIKAFEALSVPLPSLPEQQEYVAYLDRLFAMSAQSEEATNSAVAVVASLRNQLVRNSDHIEVGLGELASQVQRPRAVLPNETFRTAGVRWYGEGLFERDVLPGSAIEAKLLYEVKPGDLVYNRLFAWKGSFALASKSHDGLVVSSEFPTLRIDEDRVLPEFLREWLALPSVWDRVISLSSGGTPTSRNRLKVEALLTLKVPLPSLAAQRTIVARLERCRETLVAVRRRTELSDALPQAARNEVFSKLD</sequence>
<protein>
    <submittedName>
        <fullName evidence="6">Type I restriction enzyme, S subunit</fullName>
    </submittedName>
</protein>
<feature type="domain" description="Type I restriction modification DNA specificity" evidence="5">
    <location>
        <begin position="57"/>
        <end position="173"/>
    </location>
</feature>
<dbReference type="InterPro" id="IPR044946">
    <property type="entry name" value="Restrct_endonuc_typeI_TRD_sf"/>
</dbReference>
<keyword evidence="3" id="KW-0238">DNA-binding</keyword>
<dbReference type="Proteomes" id="UP000219482">
    <property type="component" value="Unassembled WGS sequence"/>
</dbReference>
<keyword evidence="2" id="KW-0680">Restriction system</keyword>
<comment type="subunit">
    <text evidence="4">The methyltransferase is composed of M and S polypeptides.</text>
</comment>
<dbReference type="RefSeq" id="WP_097185307.1">
    <property type="nucleotide sequence ID" value="NZ_OCNK01000004.1"/>
</dbReference>
<dbReference type="PANTHER" id="PTHR43140">
    <property type="entry name" value="TYPE-1 RESTRICTION ENZYME ECOKI SPECIFICITY PROTEIN"/>
    <property type="match status" value="1"/>
</dbReference>
<keyword evidence="7" id="KW-1185">Reference proteome</keyword>
<dbReference type="EMBL" id="OCNK01000004">
    <property type="protein sequence ID" value="SOE02552.1"/>
    <property type="molecule type" value="Genomic_DNA"/>
</dbReference>